<dbReference type="Proteomes" id="UP000198122">
    <property type="component" value="Unassembled WGS sequence"/>
</dbReference>
<feature type="domain" description="SUF system FeS cluster assembly SufBD N-terminal" evidence="4">
    <location>
        <begin position="62"/>
        <end position="217"/>
    </location>
</feature>
<evidence type="ECO:0000313" key="6">
    <source>
        <dbReference type="Proteomes" id="UP000198122"/>
    </source>
</evidence>
<evidence type="ECO:0000256" key="1">
    <source>
        <dbReference type="ARBA" id="ARBA00043967"/>
    </source>
</evidence>
<dbReference type="InterPro" id="IPR037284">
    <property type="entry name" value="SUF_FeS_clus_asmbl_SufBD_sf"/>
</dbReference>
<organism evidence="5 6">
    <name type="scientific">Kytococcus aerolatus</name>
    <dbReference type="NCBI Taxonomy" id="592308"/>
    <lineage>
        <taxon>Bacteria</taxon>
        <taxon>Bacillati</taxon>
        <taxon>Actinomycetota</taxon>
        <taxon>Actinomycetes</taxon>
        <taxon>Micrococcales</taxon>
        <taxon>Kytococcaceae</taxon>
        <taxon>Kytococcus</taxon>
    </lineage>
</organism>
<evidence type="ECO:0000256" key="2">
    <source>
        <dbReference type="SAM" id="MobiDB-lite"/>
    </source>
</evidence>
<dbReference type="SUPFAM" id="SSF101960">
    <property type="entry name" value="Stabilizer of iron transporter SufD"/>
    <property type="match status" value="1"/>
</dbReference>
<dbReference type="PANTHER" id="PTHR30508">
    <property type="entry name" value="FES CLUSTER ASSEMBLY PROTEIN SUF"/>
    <property type="match status" value="1"/>
</dbReference>
<evidence type="ECO:0000313" key="5">
    <source>
        <dbReference type="EMBL" id="SNC59584.1"/>
    </source>
</evidence>
<dbReference type="AlphaFoldDB" id="A0A212T1D5"/>
<dbReference type="InterPro" id="IPR010231">
    <property type="entry name" value="SUF_FeS_clus_asmbl_SufB"/>
</dbReference>
<feature type="region of interest" description="Disordered" evidence="2">
    <location>
        <begin position="1"/>
        <end position="20"/>
    </location>
</feature>
<dbReference type="Pfam" id="PF01458">
    <property type="entry name" value="SUFBD_core"/>
    <property type="match status" value="1"/>
</dbReference>
<protein>
    <submittedName>
        <fullName evidence="5">Iron-regulated ABC transporter membrane component SufB</fullName>
    </submittedName>
</protein>
<keyword evidence="6" id="KW-1185">Reference proteome</keyword>
<accession>A0A212T1D5</accession>
<dbReference type="GO" id="GO:0016226">
    <property type="term" value="P:iron-sulfur cluster assembly"/>
    <property type="evidence" value="ECO:0007669"/>
    <property type="project" value="InterPro"/>
</dbReference>
<name>A0A212T1D5_9MICO</name>
<feature type="region of interest" description="Disordered" evidence="2">
    <location>
        <begin position="345"/>
        <end position="364"/>
    </location>
</feature>
<dbReference type="InterPro" id="IPR045595">
    <property type="entry name" value="SufBD_N"/>
</dbReference>
<evidence type="ECO:0000259" key="4">
    <source>
        <dbReference type="Pfam" id="PF19295"/>
    </source>
</evidence>
<evidence type="ECO:0000259" key="3">
    <source>
        <dbReference type="Pfam" id="PF01458"/>
    </source>
</evidence>
<dbReference type="PANTHER" id="PTHR30508:SF1">
    <property type="entry name" value="UPF0051 PROTEIN ABCI8, CHLOROPLASTIC-RELATED"/>
    <property type="match status" value="1"/>
</dbReference>
<feature type="compositionally biased region" description="Polar residues" evidence="2">
    <location>
        <begin position="1"/>
        <end position="13"/>
    </location>
</feature>
<feature type="compositionally biased region" description="Polar residues" evidence="2">
    <location>
        <begin position="353"/>
        <end position="362"/>
    </location>
</feature>
<feature type="domain" description="SUF system FeS cluster assembly SufBD core" evidence="3">
    <location>
        <begin position="220"/>
        <end position="454"/>
    </location>
</feature>
<dbReference type="InterPro" id="IPR055346">
    <property type="entry name" value="Fe-S_cluster_assembly_SufBD"/>
</dbReference>
<dbReference type="OrthoDB" id="9803529at2"/>
<dbReference type="InterPro" id="IPR000825">
    <property type="entry name" value="SUF_FeS_clus_asmbl_SufBD_core"/>
</dbReference>
<gene>
    <name evidence="5" type="ORF">SAMN05445756_0097</name>
</gene>
<sequence length="483" mass="53937">MTTTADGTPSGSSHIEELNPGLKDLGRYEYGWHDEDEAGRTAQRGLNEAVVEDISARKSEPEWMLETRRKALKLFDRKPMPHWGSDLSDIDFQNIKYFVKSTEKQATSWDELPQEIKDTYDKLGIPEAEKQRLIAGVAAQYESEVVYHQIREDLEEKGVIFVDTDTALREHEDLFREHFATVIPTGDNKFSALNTAVWSGGSFIYVPPGVHVDIPLQAYFRINTENMGQFERTLIIADEGSYVHYVEGCTAPIYQSDSLHSAVVEIIVKKNARVRYTTIQNWSNNVYNLVTKRATCAEGATMEWIDGNIGSKVTMKYPAVFLMGEHAKGETLSVAFAGEGQHQDAGSKMVHNAPNTSSSIVSKSVARGGGRTSYRGLVQVAEGAYNSKSSVVCDALLVDQISRSDTYPYVDIREDDVQMGHEATVSKVSEDQLFYLMSRGMAEEEAMAMIVRGFVEPIARELPMEYALELNRLIELQMEGAVG</sequence>
<proteinExistence type="inferred from homology"/>
<reference evidence="5 6" key="1">
    <citation type="submission" date="2017-06" db="EMBL/GenBank/DDBJ databases">
        <authorList>
            <person name="Kim H.J."/>
            <person name="Triplett B.A."/>
        </authorList>
    </citation>
    <scope>NUCLEOTIDE SEQUENCE [LARGE SCALE GENOMIC DNA]</scope>
    <source>
        <strain evidence="5 6">DSM 22179</strain>
    </source>
</reference>
<dbReference type="RefSeq" id="WP_088817155.1">
    <property type="nucleotide sequence ID" value="NZ_FYEZ01000001.1"/>
</dbReference>
<dbReference type="EMBL" id="FYEZ01000001">
    <property type="protein sequence ID" value="SNC59584.1"/>
    <property type="molecule type" value="Genomic_DNA"/>
</dbReference>
<dbReference type="Pfam" id="PF19295">
    <property type="entry name" value="SufBD_N"/>
    <property type="match status" value="1"/>
</dbReference>
<comment type="similarity">
    <text evidence="1">Belongs to the iron-sulfur cluster assembly SufBD family.</text>
</comment>
<dbReference type="NCBIfam" id="TIGR01980">
    <property type="entry name" value="sufB"/>
    <property type="match status" value="1"/>
</dbReference>